<dbReference type="Proteomes" id="UP000607796">
    <property type="component" value="Unassembled WGS sequence"/>
</dbReference>
<evidence type="ECO:0000256" key="3">
    <source>
        <dbReference type="ARBA" id="ARBA00022763"/>
    </source>
</evidence>
<keyword evidence="1" id="KW-0540">Nuclease</keyword>
<dbReference type="NCBIfam" id="TIGR00632">
    <property type="entry name" value="vsr"/>
    <property type="match status" value="1"/>
</dbReference>
<name>A0ABR9X9G3_9RHOB</name>
<dbReference type="InterPro" id="IPR004603">
    <property type="entry name" value="DNA_mismatch_endonuc_vsr"/>
</dbReference>
<accession>A0ABR9X9G3</accession>
<dbReference type="RefSeq" id="WP_194137345.1">
    <property type="nucleotide sequence ID" value="NZ_JADFFK010000025.1"/>
</dbReference>
<proteinExistence type="inferred from homology"/>
<evidence type="ECO:0000313" key="8">
    <source>
        <dbReference type="Proteomes" id="UP000607796"/>
    </source>
</evidence>
<comment type="caution">
    <text evidence="7">The sequence shown here is derived from an EMBL/GenBank/DDBJ whole genome shotgun (WGS) entry which is preliminary data.</text>
</comment>
<comment type="similarity">
    <text evidence="6">Belongs to the Vsr family.</text>
</comment>
<dbReference type="EMBL" id="JADFFK010000025">
    <property type="protein sequence ID" value="MBE9640076.1"/>
    <property type="molecule type" value="Genomic_DNA"/>
</dbReference>
<organism evidence="7 8">
    <name type="scientific">Salipiger mangrovisoli</name>
    <dbReference type="NCBI Taxonomy" id="2865933"/>
    <lineage>
        <taxon>Bacteria</taxon>
        <taxon>Pseudomonadati</taxon>
        <taxon>Pseudomonadota</taxon>
        <taxon>Alphaproteobacteria</taxon>
        <taxon>Rhodobacterales</taxon>
        <taxon>Roseobacteraceae</taxon>
        <taxon>Salipiger</taxon>
    </lineage>
</organism>
<keyword evidence="4" id="KW-0378">Hydrolase</keyword>
<reference evidence="7 8" key="1">
    <citation type="journal article" date="2021" name="Int. J. Syst. Evol. Microbiol.">
        <title>Salipiger mangrovisoli sp. nov., isolated from mangrove soil and the proposal for the reclassification of Paraphaeobacter pallidus as Salipiger pallidus comb. nov.</title>
        <authorList>
            <person name="Du J."/>
            <person name="Liu Y."/>
            <person name="Pei T."/>
            <person name="Deng M.R."/>
            <person name="Zhu H."/>
        </authorList>
    </citation>
    <scope>NUCLEOTIDE SEQUENCE [LARGE SCALE GENOMIC DNA]</scope>
    <source>
        <strain evidence="7 8">6D45A</strain>
    </source>
</reference>
<evidence type="ECO:0000256" key="5">
    <source>
        <dbReference type="ARBA" id="ARBA00023204"/>
    </source>
</evidence>
<evidence type="ECO:0000256" key="1">
    <source>
        <dbReference type="ARBA" id="ARBA00022722"/>
    </source>
</evidence>
<evidence type="ECO:0000313" key="7">
    <source>
        <dbReference type="EMBL" id="MBE9640076.1"/>
    </source>
</evidence>
<evidence type="ECO:0000256" key="6">
    <source>
        <dbReference type="ARBA" id="ARBA00029466"/>
    </source>
</evidence>
<keyword evidence="2 7" id="KW-0255">Endonuclease</keyword>
<evidence type="ECO:0000256" key="2">
    <source>
        <dbReference type="ARBA" id="ARBA00022759"/>
    </source>
</evidence>
<sequence>MTRSAMMSRIGPKDTKPEIMVRKGLHRLGFRYRLHAKDLPGKPDIVLPKYRTVIFVHGCFWHGHEGCHYFRIPKTNTAFWKAKIGRNQERDALVRQRLAQSGWRILTVWECATRQVSEDLLISVIADWLEGPEKEASISEQDFFSRLDGKSGSRPK</sequence>
<dbReference type="Gene3D" id="3.40.960.10">
    <property type="entry name" value="VSR Endonuclease"/>
    <property type="match status" value="1"/>
</dbReference>
<gene>
    <name evidence="7" type="primary">vsr</name>
    <name evidence="7" type="ORF">IQ782_24790</name>
</gene>
<dbReference type="CDD" id="cd00221">
    <property type="entry name" value="Vsr"/>
    <property type="match status" value="1"/>
</dbReference>
<keyword evidence="8" id="KW-1185">Reference proteome</keyword>
<protein>
    <submittedName>
        <fullName evidence="7">DNA mismatch endonuclease Vsr</fullName>
    </submittedName>
</protein>
<dbReference type="Pfam" id="PF03852">
    <property type="entry name" value="Vsr"/>
    <property type="match status" value="1"/>
</dbReference>
<keyword evidence="3" id="KW-0227">DNA damage</keyword>
<dbReference type="InterPro" id="IPR011335">
    <property type="entry name" value="Restrct_endonuc-II-like"/>
</dbReference>
<keyword evidence="5" id="KW-0234">DNA repair</keyword>
<dbReference type="SUPFAM" id="SSF52980">
    <property type="entry name" value="Restriction endonuclease-like"/>
    <property type="match status" value="1"/>
</dbReference>
<evidence type="ECO:0000256" key="4">
    <source>
        <dbReference type="ARBA" id="ARBA00022801"/>
    </source>
</evidence>
<dbReference type="GO" id="GO:0004519">
    <property type="term" value="F:endonuclease activity"/>
    <property type="evidence" value="ECO:0007669"/>
    <property type="project" value="UniProtKB-KW"/>
</dbReference>